<evidence type="ECO:0000313" key="3">
    <source>
        <dbReference type="Proteomes" id="UP000546464"/>
    </source>
</evidence>
<sequence>MIAFDTNHLLRHVLDDDTKQCAHVHSLIESAESADEQIHLLDLVLMETCWVLQSGMDFDREGWCHVLDNLLQDPVFSFDDSGRLWKALDRYRKGKADFDDYLILGHSESIGAKLETFDKKLKKEL</sequence>
<feature type="domain" description="PIN" evidence="1">
    <location>
        <begin position="3"/>
        <end position="123"/>
    </location>
</feature>
<accession>A0A842HC60</accession>
<dbReference type="EMBL" id="JACHVB010000014">
    <property type="protein sequence ID" value="MBC2593769.1"/>
    <property type="molecule type" value="Genomic_DNA"/>
</dbReference>
<protein>
    <submittedName>
        <fullName evidence="2">Type II toxin-antitoxin system VapC family toxin</fullName>
    </submittedName>
</protein>
<keyword evidence="3" id="KW-1185">Reference proteome</keyword>
<evidence type="ECO:0000259" key="1">
    <source>
        <dbReference type="Pfam" id="PF01850"/>
    </source>
</evidence>
<dbReference type="Proteomes" id="UP000546464">
    <property type="component" value="Unassembled WGS sequence"/>
</dbReference>
<dbReference type="RefSeq" id="WP_185674768.1">
    <property type="nucleotide sequence ID" value="NZ_JACHVB010000014.1"/>
</dbReference>
<dbReference type="Gene3D" id="3.40.50.1010">
    <property type="entry name" value="5'-nuclease"/>
    <property type="match status" value="1"/>
</dbReference>
<dbReference type="CDD" id="cd18683">
    <property type="entry name" value="PIN_VapC-like"/>
    <property type="match status" value="1"/>
</dbReference>
<name>A0A842HC60_9BACT</name>
<organism evidence="2 3">
    <name type="scientific">Ruficoccus amylovorans</name>
    <dbReference type="NCBI Taxonomy" id="1804625"/>
    <lineage>
        <taxon>Bacteria</taxon>
        <taxon>Pseudomonadati</taxon>
        <taxon>Verrucomicrobiota</taxon>
        <taxon>Opitutia</taxon>
        <taxon>Puniceicoccales</taxon>
        <taxon>Cerasicoccaceae</taxon>
        <taxon>Ruficoccus</taxon>
    </lineage>
</organism>
<reference evidence="2 3" key="1">
    <citation type="submission" date="2020-07" db="EMBL/GenBank/DDBJ databases">
        <authorList>
            <person name="Feng X."/>
        </authorList>
    </citation>
    <scope>NUCLEOTIDE SEQUENCE [LARGE SCALE GENOMIC DNA]</scope>
    <source>
        <strain evidence="2 3">JCM31066</strain>
    </source>
</reference>
<dbReference type="InterPro" id="IPR002716">
    <property type="entry name" value="PIN_dom"/>
</dbReference>
<dbReference type="SUPFAM" id="SSF88723">
    <property type="entry name" value="PIN domain-like"/>
    <property type="match status" value="1"/>
</dbReference>
<dbReference type="Pfam" id="PF01850">
    <property type="entry name" value="PIN"/>
    <property type="match status" value="1"/>
</dbReference>
<dbReference type="AlphaFoldDB" id="A0A842HC60"/>
<gene>
    <name evidence="2" type="ORF">H5P28_05790</name>
</gene>
<comment type="caution">
    <text evidence="2">The sequence shown here is derived from an EMBL/GenBank/DDBJ whole genome shotgun (WGS) entry which is preliminary data.</text>
</comment>
<dbReference type="PANTHER" id="PTHR39664">
    <property type="match status" value="1"/>
</dbReference>
<proteinExistence type="predicted"/>
<dbReference type="InterPro" id="IPR029060">
    <property type="entry name" value="PIN-like_dom_sf"/>
</dbReference>
<evidence type="ECO:0000313" key="2">
    <source>
        <dbReference type="EMBL" id="MBC2593769.1"/>
    </source>
</evidence>
<dbReference type="PANTHER" id="PTHR39664:SF2">
    <property type="entry name" value="NUCLEIC ACID-BINDING PROTEIN, CONTAINING PIN DOMAIN-RELATED"/>
    <property type="match status" value="1"/>
</dbReference>